<dbReference type="Proteomes" id="UP000606172">
    <property type="component" value="Unassembled WGS sequence"/>
</dbReference>
<evidence type="ECO:0000313" key="3">
    <source>
        <dbReference type="Proteomes" id="UP000606172"/>
    </source>
</evidence>
<evidence type="ECO:0000256" key="1">
    <source>
        <dbReference type="SAM" id="SignalP"/>
    </source>
</evidence>
<dbReference type="RefSeq" id="WP_204020995.1">
    <property type="nucleotide sequence ID" value="NZ_BOOW01000006.1"/>
</dbReference>
<comment type="caution">
    <text evidence="2">The sequence shown here is derived from an EMBL/GenBank/DDBJ whole genome shotgun (WGS) entry which is preliminary data.</text>
</comment>
<feature type="signal peptide" evidence="1">
    <location>
        <begin position="1"/>
        <end position="27"/>
    </location>
</feature>
<keyword evidence="1" id="KW-0732">Signal</keyword>
<dbReference type="AlphaFoldDB" id="A0A919RD18"/>
<sequence>MRTTSRIATTLALVAALSGLTTAVAAAAAGSDPVPPSVAHLADFGALVGGPFGTDLNAKLFPSSPAVDAALSAPEVRAKFFR</sequence>
<protein>
    <submittedName>
        <fullName evidence="2">Uncharacterized protein</fullName>
    </submittedName>
</protein>
<keyword evidence="3" id="KW-1185">Reference proteome</keyword>
<accession>A0A919RD18</accession>
<name>A0A919RD18_9ACTN</name>
<organism evidence="2 3">
    <name type="scientific">Sinosporangium siamense</name>
    <dbReference type="NCBI Taxonomy" id="1367973"/>
    <lineage>
        <taxon>Bacteria</taxon>
        <taxon>Bacillati</taxon>
        <taxon>Actinomycetota</taxon>
        <taxon>Actinomycetes</taxon>
        <taxon>Streptosporangiales</taxon>
        <taxon>Streptosporangiaceae</taxon>
        <taxon>Sinosporangium</taxon>
    </lineage>
</organism>
<evidence type="ECO:0000313" key="2">
    <source>
        <dbReference type="EMBL" id="GII90530.1"/>
    </source>
</evidence>
<feature type="chain" id="PRO_5039586579" evidence="1">
    <location>
        <begin position="28"/>
        <end position="82"/>
    </location>
</feature>
<gene>
    <name evidence="2" type="ORF">Ssi02_07610</name>
</gene>
<reference evidence="2" key="1">
    <citation type="submission" date="2021-01" db="EMBL/GenBank/DDBJ databases">
        <title>Whole genome shotgun sequence of Sinosporangium siamense NBRC 109515.</title>
        <authorList>
            <person name="Komaki H."/>
            <person name="Tamura T."/>
        </authorList>
    </citation>
    <scope>NUCLEOTIDE SEQUENCE</scope>
    <source>
        <strain evidence="2">NBRC 109515</strain>
    </source>
</reference>
<dbReference type="EMBL" id="BOOW01000006">
    <property type="protein sequence ID" value="GII90530.1"/>
    <property type="molecule type" value="Genomic_DNA"/>
</dbReference>
<proteinExistence type="predicted"/>